<dbReference type="InterPro" id="IPR001638">
    <property type="entry name" value="Solute-binding_3/MltF_N"/>
</dbReference>
<dbReference type="SUPFAM" id="SSF53850">
    <property type="entry name" value="Periplasmic binding protein-like II"/>
    <property type="match status" value="1"/>
</dbReference>
<sequence>MAYGQSEGVCDTLVVSGNPEYPPLLWRPADNPSTLVGAVPALLREIVEPLGIEVKVKDLGSWARVLHQARTGELDLIAGAFITDERQTFLDYIQPPITWQPTHIWVARGREFNYRYWSDLRGKRGATLINNSFGQDFDRFAEDHLSIEGIRTIEQSFRMAKLGRVDYVLYEHLQGHAKLARLGLEDEFVDLLPPISSEPLYFAFPRNSACNTEALRSAFAERLAEATGDRRIDRLLEEYTDRYLNEK</sequence>
<protein>
    <submittedName>
        <fullName evidence="4">Amino acid ABC transporter substrate-binding protein, PAAT family</fullName>
    </submittedName>
</protein>
<dbReference type="Gene3D" id="3.40.190.10">
    <property type="entry name" value="Periplasmic binding protein-like II"/>
    <property type="match status" value="2"/>
</dbReference>
<evidence type="ECO:0000256" key="1">
    <source>
        <dbReference type="ARBA" id="ARBA00010333"/>
    </source>
</evidence>
<dbReference type="Pfam" id="PF00497">
    <property type="entry name" value="SBP_bac_3"/>
    <property type="match status" value="1"/>
</dbReference>
<dbReference type="AlphaFoldDB" id="A0A1I3STD0"/>
<dbReference type="PANTHER" id="PTHR35936:SF6">
    <property type="entry name" value="AMINO ACID ABC TRANSPORTER SUBSTRATE-BINDING PAAT FAMILY PROTEIN"/>
    <property type="match status" value="1"/>
</dbReference>
<reference evidence="4 5" key="1">
    <citation type="submission" date="2016-10" db="EMBL/GenBank/DDBJ databases">
        <authorList>
            <person name="de Groot N.N."/>
        </authorList>
    </citation>
    <scope>NUCLEOTIDE SEQUENCE [LARGE SCALE GENOMIC DNA]</scope>
    <source>
        <strain evidence="4 5">IBRC-M 10445</strain>
    </source>
</reference>
<dbReference type="Proteomes" id="UP000199445">
    <property type="component" value="Unassembled WGS sequence"/>
</dbReference>
<feature type="domain" description="Solute-binding protein family 3/N-terminal" evidence="3">
    <location>
        <begin position="12"/>
        <end position="238"/>
    </location>
</feature>
<gene>
    <name evidence="4" type="ORF">SAMN05216429_10487</name>
</gene>
<keyword evidence="5" id="KW-1185">Reference proteome</keyword>
<evidence type="ECO:0000256" key="2">
    <source>
        <dbReference type="ARBA" id="ARBA00022729"/>
    </source>
</evidence>
<name>A0A1I3STD0_9GAMM</name>
<evidence type="ECO:0000259" key="3">
    <source>
        <dbReference type="SMART" id="SM00062"/>
    </source>
</evidence>
<dbReference type="OrthoDB" id="370676at2"/>
<evidence type="ECO:0000313" key="4">
    <source>
        <dbReference type="EMBL" id="SFJ62065.1"/>
    </source>
</evidence>
<accession>A0A1I3STD0</accession>
<comment type="similarity">
    <text evidence="1">Belongs to the bacterial solute-binding protein 3 family.</text>
</comment>
<proteinExistence type="inferred from homology"/>
<keyword evidence="2" id="KW-0732">Signal</keyword>
<organism evidence="4 5">
    <name type="scientific">Marinobacter persicus</name>
    <dbReference type="NCBI Taxonomy" id="930118"/>
    <lineage>
        <taxon>Bacteria</taxon>
        <taxon>Pseudomonadati</taxon>
        <taxon>Pseudomonadota</taxon>
        <taxon>Gammaproteobacteria</taxon>
        <taxon>Pseudomonadales</taxon>
        <taxon>Marinobacteraceae</taxon>
        <taxon>Marinobacter</taxon>
    </lineage>
</organism>
<evidence type="ECO:0000313" key="5">
    <source>
        <dbReference type="Proteomes" id="UP000199445"/>
    </source>
</evidence>
<dbReference type="PANTHER" id="PTHR35936">
    <property type="entry name" value="MEMBRANE-BOUND LYTIC MUREIN TRANSGLYCOSYLASE F"/>
    <property type="match status" value="1"/>
</dbReference>
<dbReference type="EMBL" id="FOSC01000004">
    <property type="protein sequence ID" value="SFJ62065.1"/>
    <property type="molecule type" value="Genomic_DNA"/>
</dbReference>
<dbReference type="SMART" id="SM00062">
    <property type="entry name" value="PBPb"/>
    <property type="match status" value="1"/>
</dbReference>